<protein>
    <submittedName>
        <fullName evidence="4">Uncharacterized protein</fullName>
    </submittedName>
</protein>
<feature type="non-terminal residue" evidence="4">
    <location>
        <position position="1"/>
    </location>
</feature>
<dbReference type="Proteomes" id="UP001530377">
    <property type="component" value="Unassembled WGS sequence"/>
</dbReference>
<comment type="similarity">
    <text evidence="1">Belongs to the mTERF family.</text>
</comment>
<keyword evidence="5" id="KW-1185">Reference proteome</keyword>
<dbReference type="Gene3D" id="3.30.420.10">
    <property type="entry name" value="Ribonuclease H-like superfamily/Ribonuclease H"/>
    <property type="match status" value="1"/>
</dbReference>
<dbReference type="InterPro" id="IPR003690">
    <property type="entry name" value="MTERF"/>
</dbReference>
<dbReference type="SMART" id="SM00733">
    <property type="entry name" value="Mterf"/>
    <property type="match status" value="6"/>
</dbReference>
<accession>A0ABD3RCB5</accession>
<proteinExistence type="inferred from homology"/>
<gene>
    <name evidence="4" type="ORF">ACHAXA_001043</name>
</gene>
<evidence type="ECO:0000256" key="2">
    <source>
        <dbReference type="ARBA" id="ARBA00022946"/>
    </source>
</evidence>
<dbReference type="AlphaFoldDB" id="A0ABD3RCB5"/>
<dbReference type="Pfam" id="PF02536">
    <property type="entry name" value="mTERF"/>
    <property type="match status" value="1"/>
</dbReference>
<evidence type="ECO:0000256" key="3">
    <source>
        <dbReference type="SAM" id="MobiDB-lite"/>
    </source>
</evidence>
<keyword evidence="2" id="KW-0809">Transit peptide</keyword>
<dbReference type="InterPro" id="IPR036397">
    <property type="entry name" value="RNaseH_sf"/>
</dbReference>
<sequence>SSSFEGTSIAGMGLQSTCESEHDDDDRDDDDHRVHRDFRRVRRRKGKRNRANDALRTLLNLISTNDDRMVPRHFFKLDIARIEGMGHTADTITGNHAHIVHLLGRYRVGERHSRYRGRMVGGMTTTTSTDDLLAAASTDDDDDDVDEDGLVGLAMDDDDISFVMQNFPSLCLYDITEVKELVRFLLNPLPDPGKFPSVSMVADGRICGDDVDSLLSKGYGAGLTIAQATRAVRIMPELLALYHEDSVKPSILYMYNHMQGRSPSPKLIEEATTQLNLEGTSPTDAFTFAYLNSIGISWGQLRILLSSLPLWRTVNLETGWEILARGPVRSKLKRPALDYLRRRLQIDPGDIYNLLKTHTRLSTYDTCNKIMPTLDMLQSGLRLSSSELRRLILRMPSLVGMSASAFEDRYEFFTTEVGMSCDDLKVAVMKQPSLLQYGINSTLRPKLKFFLDELAVSKSQIGRIIYSAPAAMGLSLTENLRPKVISIMKLCALHPYQVGYLVSTSPQILLLSQKCKIEPMLRFLSAELMLNDPTDIGKIVLRAPRVLHQGLESSIAKKIDLLTNSLKEKSKQGAVSILRNNPALLVTSNAVLEGRIERCPVDTDLSIWLLPSAKGRKKSIQQSTTQLRGDPIVATLSPIIASDTLDSVVKIYQSVSHAAEELNIAESTVRNGCNLNGVYLRSLADLPLKLPREPLSINPHLTKFSISIFTTGGIHPSDSATIARGQRRTGGLAMMVFSDGSSQSKAKFRREFHTAAQSCLGIHVPIDKEDASNLVTVFPLVNPSIKRCELFACSRALRILEEFLKSKRNDEGTMYDIKVYTDSDYAWKLVKSKARLLEIGSCYTSQEMLSQLPFSGYSMNIDILHPLARSFSRLNGCIEPPESVHRAYSNARVEFLHSMDWTAPQNGGLAFVRRLKRQAKFAARWQYDSEPT</sequence>
<organism evidence="4 5">
    <name type="scientific">Cyclostephanos tholiformis</name>
    <dbReference type="NCBI Taxonomy" id="382380"/>
    <lineage>
        <taxon>Eukaryota</taxon>
        <taxon>Sar</taxon>
        <taxon>Stramenopiles</taxon>
        <taxon>Ochrophyta</taxon>
        <taxon>Bacillariophyta</taxon>
        <taxon>Coscinodiscophyceae</taxon>
        <taxon>Thalassiosirophycidae</taxon>
        <taxon>Stephanodiscales</taxon>
        <taxon>Stephanodiscaceae</taxon>
        <taxon>Cyclostephanos</taxon>
    </lineage>
</organism>
<evidence type="ECO:0000313" key="5">
    <source>
        <dbReference type="Proteomes" id="UP001530377"/>
    </source>
</evidence>
<name>A0ABD3RCB5_9STRA</name>
<evidence type="ECO:0000256" key="1">
    <source>
        <dbReference type="ARBA" id="ARBA00007692"/>
    </source>
</evidence>
<feature type="region of interest" description="Disordered" evidence="3">
    <location>
        <begin position="1"/>
        <end position="32"/>
    </location>
</feature>
<reference evidence="4 5" key="1">
    <citation type="submission" date="2024-10" db="EMBL/GenBank/DDBJ databases">
        <title>Updated reference genomes for cyclostephanoid diatoms.</title>
        <authorList>
            <person name="Roberts W.R."/>
            <person name="Alverson A.J."/>
        </authorList>
    </citation>
    <scope>NUCLEOTIDE SEQUENCE [LARGE SCALE GENOMIC DNA]</scope>
    <source>
        <strain evidence="4 5">AJA228-03</strain>
    </source>
</reference>
<dbReference type="PANTHER" id="PTHR13068">
    <property type="entry name" value="CGI-12 PROTEIN-RELATED"/>
    <property type="match status" value="1"/>
</dbReference>
<dbReference type="Gene3D" id="1.25.70.10">
    <property type="entry name" value="Transcription termination factor 3, mitochondrial"/>
    <property type="match status" value="1"/>
</dbReference>
<dbReference type="InterPro" id="IPR038538">
    <property type="entry name" value="MTERF_sf"/>
</dbReference>
<evidence type="ECO:0000313" key="4">
    <source>
        <dbReference type="EMBL" id="KAL3810654.1"/>
    </source>
</evidence>
<dbReference type="EMBL" id="JALLPB020000313">
    <property type="protein sequence ID" value="KAL3810654.1"/>
    <property type="molecule type" value="Genomic_DNA"/>
</dbReference>
<comment type="caution">
    <text evidence="4">The sequence shown here is derived from an EMBL/GenBank/DDBJ whole genome shotgun (WGS) entry which is preliminary data.</text>
</comment>
<dbReference type="PANTHER" id="PTHR13068:SF112">
    <property type="entry name" value="TRANSCRIPTION TERMINATION FACTOR 3, MITOCHONDRIAL"/>
    <property type="match status" value="1"/>
</dbReference>